<feature type="domain" description="Phosphoribulokinase/uridine kinase" evidence="1">
    <location>
        <begin position="70"/>
        <end position="202"/>
    </location>
</feature>
<dbReference type="GO" id="GO:0016301">
    <property type="term" value="F:kinase activity"/>
    <property type="evidence" value="ECO:0007669"/>
    <property type="project" value="UniProtKB-KW"/>
</dbReference>
<dbReference type="EMBL" id="QRVK01000008">
    <property type="protein sequence ID" value="RGS43269.1"/>
    <property type="molecule type" value="Genomic_DNA"/>
</dbReference>
<dbReference type="SUPFAM" id="SSF52540">
    <property type="entry name" value="P-loop containing nucleoside triphosphate hydrolases"/>
    <property type="match status" value="1"/>
</dbReference>
<dbReference type="PANTHER" id="PTHR10285">
    <property type="entry name" value="URIDINE KINASE"/>
    <property type="match status" value="1"/>
</dbReference>
<dbReference type="GO" id="GO:0005524">
    <property type="term" value="F:ATP binding"/>
    <property type="evidence" value="ECO:0007669"/>
    <property type="project" value="InterPro"/>
</dbReference>
<dbReference type="InterPro" id="IPR006083">
    <property type="entry name" value="PRK/URK"/>
</dbReference>
<dbReference type="Proteomes" id="UP000283295">
    <property type="component" value="Unassembled WGS sequence"/>
</dbReference>
<comment type="caution">
    <text evidence="2">The sequence shown here is derived from an EMBL/GenBank/DDBJ whole genome shotgun (WGS) entry which is preliminary data.</text>
</comment>
<evidence type="ECO:0000313" key="2">
    <source>
        <dbReference type="EMBL" id="RGS43269.1"/>
    </source>
</evidence>
<dbReference type="CDD" id="cd02028">
    <property type="entry name" value="UMPK_like"/>
    <property type="match status" value="1"/>
</dbReference>
<dbReference type="OrthoDB" id="9764644at2"/>
<sequence length="337" mass="38256">MVKESLDKGVSSLKETSKEWARKVGIDSVEKLNAMIDSGRGMELVLVCEVMQSNSIYEIARRIAAEKRRIILISGPSSAGKTTFSHRLGIQLMALGLSPHAIAADNYFVNREDNPKDENGNYDFECIEAMDLEKLNTDMCKLLSGERIELPVFNFRTGKREYRGNHLQIADSDVLIMEGIHSLNPAMTYALDEADKYKIYISPLNQLYVDGGDEQQVKVSTMDGRLLRRMVRDHRTRGNDVEKTLSMWKSVRKGEETHIFPYENEADAMFNSGLIYEYTAVGRSAKPLLQAVSSDSEYYEEAQRLLRFVDMFRDIDLEYIPADSILREFVGGGCFDI</sequence>
<gene>
    <name evidence="2" type="ORF">DWX94_05145</name>
</gene>
<organism evidence="2 3">
    <name type="scientific">Coprococcus eutactus</name>
    <dbReference type="NCBI Taxonomy" id="33043"/>
    <lineage>
        <taxon>Bacteria</taxon>
        <taxon>Bacillati</taxon>
        <taxon>Bacillota</taxon>
        <taxon>Clostridia</taxon>
        <taxon>Lachnospirales</taxon>
        <taxon>Lachnospiraceae</taxon>
        <taxon>Coprococcus</taxon>
    </lineage>
</organism>
<proteinExistence type="predicted"/>
<keyword evidence="2" id="KW-0418">Kinase</keyword>
<protein>
    <submittedName>
        <fullName evidence="2">Nucleoside kinase</fullName>
    </submittedName>
</protein>
<evidence type="ECO:0000313" key="3">
    <source>
        <dbReference type="Proteomes" id="UP000283295"/>
    </source>
</evidence>
<dbReference type="Gene3D" id="3.40.50.300">
    <property type="entry name" value="P-loop containing nucleotide triphosphate hydrolases"/>
    <property type="match status" value="1"/>
</dbReference>
<name>A0A3R5WLU6_9FIRM</name>
<accession>A0A3R5WLU6</accession>
<dbReference type="Pfam" id="PF00485">
    <property type="entry name" value="PRK"/>
    <property type="match status" value="1"/>
</dbReference>
<dbReference type="AlphaFoldDB" id="A0A3R5WLU6"/>
<dbReference type="InterPro" id="IPR027417">
    <property type="entry name" value="P-loop_NTPase"/>
</dbReference>
<evidence type="ECO:0000259" key="1">
    <source>
        <dbReference type="Pfam" id="PF00485"/>
    </source>
</evidence>
<dbReference type="RefSeq" id="WP_022059634.1">
    <property type="nucleotide sequence ID" value="NZ_CABIWG010000006.1"/>
</dbReference>
<reference evidence="2 3" key="1">
    <citation type="submission" date="2018-08" db="EMBL/GenBank/DDBJ databases">
        <title>A genome reference for cultivated species of the human gut microbiota.</title>
        <authorList>
            <person name="Zou Y."/>
            <person name="Xue W."/>
            <person name="Luo G."/>
        </authorList>
    </citation>
    <scope>NUCLEOTIDE SEQUENCE [LARGE SCALE GENOMIC DNA]</scope>
    <source>
        <strain evidence="2 3">AF22-21</strain>
    </source>
</reference>
<keyword evidence="2" id="KW-0808">Transferase</keyword>